<sequence length="120" mass="13620">MELFRLLIFVFFIITSFMIVLLVLFQDEQGDSIGGVFGGGSSSIFGAKSSNIAIRITAFFITLFFIFVIALSFINTRRVDNSLLKDVKTNEKSSTFWNDDTNQNEENEDVVNEDTLKKEK</sequence>
<reference evidence="12 13" key="1">
    <citation type="submission" date="2016-05" db="EMBL/GenBank/DDBJ databases">
        <title>Chromosome and linear plasmid sequence of a 2015 human isolate of tick-borne relapsing fever spirochete, Borrelia turicatae.</title>
        <authorList>
            <person name="Kingry L.C."/>
            <person name="Dhwani B."/>
            <person name="Replogle A."/>
            <person name="Sexton C."/>
            <person name="Rowe L."/>
            <person name="Stermole B.M."/>
            <person name="Christensen A.M."/>
            <person name="Schriefer M.E."/>
        </authorList>
    </citation>
    <scope>NUCLEOTIDE SEQUENCE [LARGE SCALE GENOMIC DNA]</scope>
    <source>
        <strain evidence="12 13">BTE5EL</strain>
    </source>
</reference>
<dbReference type="AlphaFoldDB" id="A0A172XAJ2"/>
<comment type="subcellular location">
    <subcellularLocation>
        <location evidence="1 10">Cell membrane</location>
        <topology evidence="1 10">Multi-pass membrane protein</topology>
    </subcellularLocation>
</comment>
<keyword evidence="6 10" id="KW-0653">Protein transport</keyword>
<dbReference type="OMA" id="STFWNDD"/>
<evidence type="ECO:0000256" key="4">
    <source>
        <dbReference type="ARBA" id="ARBA00022475"/>
    </source>
</evidence>
<name>A0A172XAJ2_BORTU</name>
<protein>
    <recommendedName>
        <fullName evidence="10">Protein-export membrane protein SecG</fullName>
    </recommendedName>
</protein>
<dbReference type="GO" id="GO:0065002">
    <property type="term" value="P:intracellular protein transmembrane transport"/>
    <property type="evidence" value="ECO:0007669"/>
    <property type="project" value="TreeGrafter"/>
</dbReference>
<dbReference type="InterPro" id="IPR004692">
    <property type="entry name" value="SecG"/>
</dbReference>
<organism evidence="12 13">
    <name type="scientific">Borrelia turicatae</name>
    <dbReference type="NCBI Taxonomy" id="142"/>
    <lineage>
        <taxon>Bacteria</taxon>
        <taxon>Pseudomonadati</taxon>
        <taxon>Spirochaetota</taxon>
        <taxon>Spirochaetia</taxon>
        <taxon>Spirochaetales</taxon>
        <taxon>Borreliaceae</taxon>
        <taxon>Borrelia</taxon>
    </lineage>
</organism>
<dbReference type="GO" id="GO:0015450">
    <property type="term" value="F:protein-transporting ATPase activity"/>
    <property type="evidence" value="ECO:0007669"/>
    <property type="project" value="UniProtKB-UniRule"/>
</dbReference>
<dbReference type="PANTHER" id="PTHR34182">
    <property type="entry name" value="PROTEIN-EXPORT MEMBRANE PROTEIN SECG"/>
    <property type="match status" value="1"/>
</dbReference>
<dbReference type="PRINTS" id="PR01651">
    <property type="entry name" value="SECGEXPORT"/>
</dbReference>
<dbReference type="GO" id="GO:0009306">
    <property type="term" value="P:protein secretion"/>
    <property type="evidence" value="ECO:0007669"/>
    <property type="project" value="UniProtKB-UniRule"/>
</dbReference>
<evidence type="ECO:0000256" key="10">
    <source>
        <dbReference type="RuleBase" id="RU365087"/>
    </source>
</evidence>
<evidence type="ECO:0000256" key="3">
    <source>
        <dbReference type="ARBA" id="ARBA00022448"/>
    </source>
</evidence>
<gene>
    <name evidence="12" type="ORF">A7978_00265</name>
</gene>
<dbReference type="Proteomes" id="UP000264231">
    <property type="component" value="Chromosome"/>
</dbReference>
<keyword evidence="3 10" id="KW-0813">Transport</keyword>
<evidence type="ECO:0000256" key="8">
    <source>
        <dbReference type="ARBA" id="ARBA00023010"/>
    </source>
</evidence>
<keyword evidence="4 10" id="KW-1003">Cell membrane</keyword>
<dbReference type="GO" id="GO:0043952">
    <property type="term" value="P:protein transport by the Sec complex"/>
    <property type="evidence" value="ECO:0007669"/>
    <property type="project" value="TreeGrafter"/>
</dbReference>
<dbReference type="GO" id="GO:0005886">
    <property type="term" value="C:plasma membrane"/>
    <property type="evidence" value="ECO:0007669"/>
    <property type="project" value="UniProtKB-SubCell"/>
</dbReference>
<accession>A0A172XAJ2</accession>
<proteinExistence type="inferred from homology"/>
<dbReference type="PANTHER" id="PTHR34182:SF1">
    <property type="entry name" value="PROTEIN-EXPORT MEMBRANE PROTEIN SECG"/>
    <property type="match status" value="1"/>
</dbReference>
<evidence type="ECO:0000256" key="5">
    <source>
        <dbReference type="ARBA" id="ARBA00022692"/>
    </source>
</evidence>
<feature type="transmembrane region" description="Helical" evidence="10">
    <location>
        <begin position="52"/>
        <end position="74"/>
    </location>
</feature>
<feature type="region of interest" description="Disordered" evidence="11">
    <location>
        <begin position="93"/>
        <end position="120"/>
    </location>
</feature>
<keyword evidence="7 10" id="KW-1133">Transmembrane helix</keyword>
<evidence type="ECO:0000256" key="2">
    <source>
        <dbReference type="ARBA" id="ARBA00008445"/>
    </source>
</evidence>
<feature type="compositionally biased region" description="Acidic residues" evidence="11">
    <location>
        <begin position="102"/>
        <end position="112"/>
    </location>
</feature>
<evidence type="ECO:0000313" key="12">
    <source>
        <dbReference type="EMBL" id="ANF33568.1"/>
    </source>
</evidence>
<dbReference type="Pfam" id="PF03840">
    <property type="entry name" value="SecG"/>
    <property type="match status" value="1"/>
</dbReference>
<feature type="transmembrane region" description="Helical" evidence="10">
    <location>
        <begin position="6"/>
        <end position="25"/>
    </location>
</feature>
<dbReference type="NCBIfam" id="TIGR00810">
    <property type="entry name" value="secG"/>
    <property type="match status" value="1"/>
</dbReference>
<evidence type="ECO:0000313" key="13">
    <source>
        <dbReference type="Proteomes" id="UP000264231"/>
    </source>
</evidence>
<keyword evidence="9 10" id="KW-0472">Membrane</keyword>
<evidence type="ECO:0000256" key="7">
    <source>
        <dbReference type="ARBA" id="ARBA00022989"/>
    </source>
</evidence>
<comment type="function">
    <text evidence="10">Involved in protein export. Participates in an early event of protein translocation.</text>
</comment>
<dbReference type="RefSeq" id="WP_011772015.1">
    <property type="nucleotide sequence ID" value="NZ_CP015629.1"/>
</dbReference>
<evidence type="ECO:0000256" key="9">
    <source>
        <dbReference type="ARBA" id="ARBA00023136"/>
    </source>
</evidence>
<keyword evidence="8 10" id="KW-0811">Translocation</keyword>
<evidence type="ECO:0000256" key="11">
    <source>
        <dbReference type="SAM" id="MobiDB-lite"/>
    </source>
</evidence>
<comment type="similarity">
    <text evidence="2 10">Belongs to the SecG family.</text>
</comment>
<evidence type="ECO:0000256" key="6">
    <source>
        <dbReference type="ARBA" id="ARBA00022927"/>
    </source>
</evidence>
<dbReference type="EMBL" id="CP015629">
    <property type="protein sequence ID" value="ANF33568.1"/>
    <property type="molecule type" value="Genomic_DNA"/>
</dbReference>
<evidence type="ECO:0000256" key="1">
    <source>
        <dbReference type="ARBA" id="ARBA00004651"/>
    </source>
</evidence>
<keyword evidence="5 10" id="KW-0812">Transmembrane</keyword>